<dbReference type="Gene3D" id="1.10.10.60">
    <property type="entry name" value="Homeodomain-like"/>
    <property type="match status" value="2"/>
</dbReference>
<dbReference type="EMBL" id="FOFY01000018">
    <property type="protein sequence ID" value="SER54003.1"/>
    <property type="molecule type" value="Genomic_DNA"/>
</dbReference>
<dbReference type="InterPro" id="IPR018060">
    <property type="entry name" value="HTH_AraC"/>
</dbReference>
<sequence length="221" mass="25895">MVDFLLHRFNNILVVISLEVNKTIVLLKANTNFNLISLSVVEIRYWKYYLFGALIFWTFIFFSIFICRVEKKTIIGLRFNQIAFVLNLIINTELVDTYQVSETDQISPETRLRLIELINLFEKEHRYKDPCISLTSLASEFGTNRSYLSAILRERNNENFNSYLNTLRVEYVITLLNHETELKLCKIAYISALAGFSSHSQFSTVFKRVKGVTFSKYLKEI</sequence>
<organism evidence="4 5">
    <name type="scientific">Myroides profundi</name>
    <dbReference type="NCBI Taxonomy" id="480520"/>
    <lineage>
        <taxon>Bacteria</taxon>
        <taxon>Pseudomonadati</taxon>
        <taxon>Bacteroidota</taxon>
        <taxon>Flavobacteriia</taxon>
        <taxon>Flavobacteriales</taxon>
        <taxon>Flavobacteriaceae</taxon>
        <taxon>Myroides</taxon>
    </lineage>
</organism>
<reference evidence="4 5" key="1">
    <citation type="submission" date="2016-10" db="EMBL/GenBank/DDBJ databases">
        <authorList>
            <person name="Varghese N."/>
            <person name="Submissions S."/>
        </authorList>
    </citation>
    <scope>NUCLEOTIDE SEQUENCE [LARGE SCALE GENOMIC DNA]</scope>
    <source>
        <strain evidence="5">DSM 19823 / KCTC 23066 / CCTCC M 208030 / D25</strain>
    </source>
</reference>
<feature type="domain" description="HTH araC/xylS-type" evidence="3">
    <location>
        <begin position="115"/>
        <end position="220"/>
    </location>
</feature>
<comment type="caution">
    <text evidence="4">The sequence shown here is derived from an EMBL/GenBank/DDBJ whole genome shotgun (WGS) entry which is preliminary data.</text>
</comment>
<dbReference type="PANTHER" id="PTHR43280:SF2">
    <property type="entry name" value="HTH-TYPE TRANSCRIPTIONAL REGULATOR EXSA"/>
    <property type="match status" value="1"/>
</dbReference>
<dbReference type="PROSITE" id="PS01124">
    <property type="entry name" value="HTH_ARAC_FAMILY_2"/>
    <property type="match status" value="1"/>
</dbReference>
<dbReference type="RefSeq" id="WP_041892945.1">
    <property type="nucleotide sequence ID" value="NZ_CP010817.1"/>
</dbReference>
<evidence type="ECO:0000313" key="5">
    <source>
        <dbReference type="Proteomes" id="UP000183496"/>
    </source>
</evidence>
<accession>A0AAJ4W6N8</accession>
<dbReference type="GO" id="GO:0043565">
    <property type="term" value="F:sequence-specific DNA binding"/>
    <property type="evidence" value="ECO:0007669"/>
    <property type="project" value="InterPro"/>
</dbReference>
<dbReference type="SMART" id="SM00342">
    <property type="entry name" value="HTH_ARAC"/>
    <property type="match status" value="1"/>
</dbReference>
<dbReference type="PANTHER" id="PTHR43280">
    <property type="entry name" value="ARAC-FAMILY TRANSCRIPTIONAL REGULATOR"/>
    <property type="match status" value="1"/>
</dbReference>
<keyword evidence="2" id="KW-0812">Transmembrane</keyword>
<dbReference type="AlphaFoldDB" id="A0AAJ4W6N8"/>
<dbReference type="Pfam" id="PF12833">
    <property type="entry name" value="HTH_18"/>
    <property type="match status" value="1"/>
</dbReference>
<evidence type="ECO:0000259" key="3">
    <source>
        <dbReference type="PROSITE" id="PS01124"/>
    </source>
</evidence>
<protein>
    <submittedName>
        <fullName evidence="4">Helix-turn-helix domain-containing protein</fullName>
    </submittedName>
</protein>
<keyword evidence="2" id="KW-1133">Transmembrane helix</keyword>
<feature type="transmembrane region" description="Helical" evidence="2">
    <location>
        <begin position="48"/>
        <end position="69"/>
    </location>
</feature>
<keyword evidence="5" id="KW-1185">Reference proteome</keyword>
<evidence type="ECO:0000313" key="4">
    <source>
        <dbReference type="EMBL" id="SER54003.1"/>
    </source>
</evidence>
<name>A0AAJ4W6N8_MYRPR</name>
<dbReference type="KEGG" id="mpw:MPR_2453"/>
<dbReference type="Proteomes" id="UP000183496">
    <property type="component" value="Unassembled WGS sequence"/>
</dbReference>
<gene>
    <name evidence="4" type="ORF">SAMN04488089_11860</name>
</gene>
<evidence type="ECO:0000256" key="2">
    <source>
        <dbReference type="SAM" id="Phobius"/>
    </source>
</evidence>
<proteinExistence type="predicted"/>
<keyword evidence="1" id="KW-0238">DNA-binding</keyword>
<evidence type="ECO:0000256" key="1">
    <source>
        <dbReference type="ARBA" id="ARBA00023125"/>
    </source>
</evidence>
<keyword evidence="2" id="KW-0472">Membrane</keyword>
<dbReference type="GO" id="GO:0003700">
    <property type="term" value="F:DNA-binding transcription factor activity"/>
    <property type="evidence" value="ECO:0007669"/>
    <property type="project" value="InterPro"/>
</dbReference>